<proteinExistence type="predicted"/>
<dbReference type="Proteomes" id="UP001479436">
    <property type="component" value="Unassembled WGS sequence"/>
</dbReference>
<feature type="non-terminal residue" evidence="2">
    <location>
        <position position="130"/>
    </location>
</feature>
<accession>A0ABR2WII2</accession>
<feature type="region of interest" description="Disordered" evidence="1">
    <location>
        <begin position="1"/>
        <end position="130"/>
    </location>
</feature>
<comment type="caution">
    <text evidence="2">The sequence shown here is derived from an EMBL/GenBank/DDBJ whole genome shotgun (WGS) entry which is preliminary data.</text>
</comment>
<organism evidence="2 3">
    <name type="scientific">Basidiobolus ranarum</name>
    <dbReference type="NCBI Taxonomy" id="34480"/>
    <lineage>
        <taxon>Eukaryota</taxon>
        <taxon>Fungi</taxon>
        <taxon>Fungi incertae sedis</taxon>
        <taxon>Zoopagomycota</taxon>
        <taxon>Entomophthoromycotina</taxon>
        <taxon>Basidiobolomycetes</taxon>
        <taxon>Basidiobolales</taxon>
        <taxon>Basidiobolaceae</taxon>
        <taxon>Basidiobolus</taxon>
    </lineage>
</organism>
<sequence length="130" mass="14621">MSSRRYDSERTTSPRAPSSNTRVSLSPGSRTKSPNHTKEIERIDVNLEHGFDPAPQLHSSYIQDALSHQESTSPTTSKRPNILPDEDRPLSTYNRRQTGSYSPRITTRPPGPSSEPIEKLELQTLQNHVT</sequence>
<feature type="compositionally biased region" description="Basic and acidic residues" evidence="1">
    <location>
        <begin position="36"/>
        <end position="51"/>
    </location>
</feature>
<evidence type="ECO:0000313" key="3">
    <source>
        <dbReference type="Proteomes" id="UP001479436"/>
    </source>
</evidence>
<feature type="compositionally biased region" description="Polar residues" evidence="1">
    <location>
        <begin position="57"/>
        <end position="79"/>
    </location>
</feature>
<evidence type="ECO:0000256" key="1">
    <source>
        <dbReference type="SAM" id="MobiDB-lite"/>
    </source>
</evidence>
<feature type="compositionally biased region" description="Basic and acidic residues" evidence="1">
    <location>
        <begin position="1"/>
        <end position="12"/>
    </location>
</feature>
<keyword evidence="3" id="KW-1185">Reference proteome</keyword>
<dbReference type="EMBL" id="JASJQH010001476">
    <property type="protein sequence ID" value="KAK9761249.1"/>
    <property type="molecule type" value="Genomic_DNA"/>
</dbReference>
<protein>
    <submittedName>
        <fullName evidence="2">Uncharacterized protein</fullName>
    </submittedName>
</protein>
<feature type="compositionally biased region" description="Polar residues" evidence="1">
    <location>
        <begin position="13"/>
        <end position="34"/>
    </location>
</feature>
<name>A0ABR2WII2_9FUNG</name>
<evidence type="ECO:0000313" key="2">
    <source>
        <dbReference type="EMBL" id="KAK9761249.1"/>
    </source>
</evidence>
<gene>
    <name evidence="2" type="ORF">K7432_013975</name>
</gene>
<feature type="compositionally biased region" description="Polar residues" evidence="1">
    <location>
        <begin position="91"/>
        <end position="105"/>
    </location>
</feature>
<reference evidence="2 3" key="1">
    <citation type="submission" date="2023-04" db="EMBL/GenBank/DDBJ databases">
        <title>Genome of Basidiobolus ranarum AG-B5.</title>
        <authorList>
            <person name="Stajich J.E."/>
            <person name="Carter-House D."/>
            <person name="Gryganskyi A."/>
        </authorList>
    </citation>
    <scope>NUCLEOTIDE SEQUENCE [LARGE SCALE GENOMIC DNA]</scope>
    <source>
        <strain evidence="2 3">AG-B5</strain>
    </source>
</reference>